<dbReference type="AlphaFoldDB" id="A0A9D9H4E6"/>
<feature type="region of interest" description="Disordered" evidence="1">
    <location>
        <begin position="89"/>
        <end position="128"/>
    </location>
</feature>
<keyword evidence="2" id="KW-0472">Membrane</keyword>
<keyword evidence="2" id="KW-0812">Transmembrane</keyword>
<evidence type="ECO:0000256" key="1">
    <source>
        <dbReference type="SAM" id="MobiDB-lite"/>
    </source>
</evidence>
<comment type="caution">
    <text evidence="3">The sequence shown here is derived from an EMBL/GenBank/DDBJ whole genome shotgun (WGS) entry which is preliminary data.</text>
</comment>
<feature type="compositionally biased region" description="Basic and acidic residues" evidence="1">
    <location>
        <begin position="89"/>
        <end position="121"/>
    </location>
</feature>
<accession>A0A9D9H4E6</accession>
<reference evidence="3" key="1">
    <citation type="submission" date="2020-10" db="EMBL/GenBank/DDBJ databases">
        <authorList>
            <person name="Gilroy R."/>
        </authorList>
    </citation>
    <scope>NUCLEOTIDE SEQUENCE</scope>
    <source>
        <strain evidence="3">7293</strain>
    </source>
</reference>
<keyword evidence="2" id="KW-1133">Transmembrane helix</keyword>
<evidence type="ECO:0000256" key="2">
    <source>
        <dbReference type="SAM" id="Phobius"/>
    </source>
</evidence>
<organism evidence="3 4">
    <name type="scientific">Candidatus Ornithospirochaeta stercoripullorum</name>
    <dbReference type="NCBI Taxonomy" id="2840899"/>
    <lineage>
        <taxon>Bacteria</taxon>
        <taxon>Pseudomonadati</taxon>
        <taxon>Spirochaetota</taxon>
        <taxon>Spirochaetia</taxon>
        <taxon>Spirochaetales</taxon>
        <taxon>Spirochaetaceae</taxon>
        <taxon>Spirochaetaceae incertae sedis</taxon>
        <taxon>Candidatus Ornithospirochaeta</taxon>
    </lineage>
</organism>
<dbReference type="Proteomes" id="UP000823615">
    <property type="component" value="Unassembled WGS sequence"/>
</dbReference>
<evidence type="ECO:0000313" key="4">
    <source>
        <dbReference type="Proteomes" id="UP000823615"/>
    </source>
</evidence>
<protein>
    <submittedName>
        <fullName evidence="3">Uncharacterized protein</fullName>
    </submittedName>
</protein>
<proteinExistence type="predicted"/>
<evidence type="ECO:0000313" key="3">
    <source>
        <dbReference type="EMBL" id="MBO8435469.1"/>
    </source>
</evidence>
<feature type="transmembrane region" description="Helical" evidence="2">
    <location>
        <begin position="7"/>
        <end position="29"/>
    </location>
</feature>
<gene>
    <name evidence="3" type="ORF">IAA97_00590</name>
</gene>
<feature type="transmembrane region" description="Helical" evidence="2">
    <location>
        <begin position="60"/>
        <end position="85"/>
    </location>
</feature>
<reference evidence="3" key="2">
    <citation type="journal article" date="2021" name="PeerJ">
        <title>Extensive microbial diversity within the chicken gut microbiome revealed by metagenomics and culture.</title>
        <authorList>
            <person name="Gilroy R."/>
            <person name="Ravi A."/>
            <person name="Getino M."/>
            <person name="Pursley I."/>
            <person name="Horton D.L."/>
            <person name="Alikhan N.F."/>
            <person name="Baker D."/>
            <person name="Gharbi K."/>
            <person name="Hall N."/>
            <person name="Watson M."/>
            <person name="Adriaenssens E.M."/>
            <person name="Foster-Nyarko E."/>
            <person name="Jarju S."/>
            <person name="Secka A."/>
            <person name="Antonio M."/>
            <person name="Oren A."/>
            <person name="Chaudhuri R.R."/>
            <person name="La Ragione R."/>
            <person name="Hildebrand F."/>
            <person name="Pallen M.J."/>
        </authorList>
    </citation>
    <scope>NUCLEOTIDE SEQUENCE</scope>
    <source>
        <strain evidence="3">7293</strain>
    </source>
</reference>
<dbReference type="EMBL" id="JADIMT010000009">
    <property type="protein sequence ID" value="MBO8435469.1"/>
    <property type="molecule type" value="Genomic_DNA"/>
</dbReference>
<name>A0A9D9H4E6_9SPIO</name>
<sequence>MRKGSVITLVLGIVLVVLGILMVAGGTAIDAPHSAVYNYGHGFMLYSMRYSYSMQGYGNAFVSFGHLVFDGGLALMVIFTVLQVADHMKEKDKKNAEKKENDDLSSMKKAKAEAVDATVHEVDEEDNR</sequence>